<comment type="caution">
    <text evidence="1">The sequence shown here is derived from an EMBL/GenBank/DDBJ whole genome shotgun (WGS) entry which is preliminary data.</text>
</comment>
<evidence type="ECO:0008006" key="3">
    <source>
        <dbReference type="Google" id="ProtNLM"/>
    </source>
</evidence>
<reference evidence="1" key="1">
    <citation type="submission" date="2020-01" db="EMBL/GenBank/DDBJ databases">
        <title>Genome Sequencing of Three Apophysomyces-Like Fungal Strains Confirms a Novel Fungal Genus in the Mucoromycota with divergent Burkholderia-like Endosymbiotic Bacteria.</title>
        <authorList>
            <person name="Stajich J.E."/>
            <person name="Macias A.M."/>
            <person name="Carter-House D."/>
            <person name="Lovett B."/>
            <person name="Kasson L.R."/>
            <person name="Berry K."/>
            <person name="Grigoriev I."/>
            <person name="Chang Y."/>
            <person name="Spatafora J."/>
            <person name="Kasson M.T."/>
        </authorList>
    </citation>
    <scope>NUCLEOTIDE SEQUENCE</scope>
    <source>
        <strain evidence="1">NRRL A-21654</strain>
    </source>
</reference>
<dbReference type="AlphaFoldDB" id="A0A8H7BY04"/>
<dbReference type="GO" id="GO:0016757">
    <property type="term" value="F:glycosyltransferase activity"/>
    <property type="evidence" value="ECO:0007669"/>
    <property type="project" value="InterPro"/>
</dbReference>
<gene>
    <name evidence="1" type="ORF">EC973_001344</name>
</gene>
<dbReference type="InterPro" id="IPR002495">
    <property type="entry name" value="Glyco_trans_8"/>
</dbReference>
<dbReference type="SUPFAM" id="SSF53448">
    <property type="entry name" value="Nucleotide-diphospho-sugar transferases"/>
    <property type="match status" value="1"/>
</dbReference>
<dbReference type="Pfam" id="PF01501">
    <property type="entry name" value="Glyco_transf_8"/>
    <property type="match status" value="1"/>
</dbReference>
<dbReference type="Proteomes" id="UP000605846">
    <property type="component" value="Unassembled WGS sequence"/>
</dbReference>
<dbReference type="OrthoDB" id="2014201at2759"/>
<organism evidence="1 2">
    <name type="scientific">Apophysomyces ossiformis</name>
    <dbReference type="NCBI Taxonomy" id="679940"/>
    <lineage>
        <taxon>Eukaryota</taxon>
        <taxon>Fungi</taxon>
        <taxon>Fungi incertae sedis</taxon>
        <taxon>Mucoromycota</taxon>
        <taxon>Mucoromycotina</taxon>
        <taxon>Mucoromycetes</taxon>
        <taxon>Mucorales</taxon>
        <taxon>Mucorineae</taxon>
        <taxon>Mucoraceae</taxon>
        <taxon>Apophysomyces</taxon>
    </lineage>
</organism>
<protein>
    <recommendedName>
        <fullName evidence="3">Nucleotide-diphospho-sugar transferase</fullName>
    </recommendedName>
</protein>
<accession>A0A8H7BY04</accession>
<sequence>MLSKTSLKTAWVTVLTRTNQYVAGVLTLKYALDKLGSAYPLLILHTSAVTEDVLDTLRQAGCLLRQIEPIRPKGQVHYLFEHFSEIWTKLAAWDQDDYDRLVLLDSDMLPLQNLDELMTLPTPDARWVLASHACVCNPQKIKTYPASWIPSNCMYTYCDSATTDFTSSKSNYFNSGLVVFTPSKSLFNEMLEKLHQTPDPSVYKFGDQDLLNEIFESRWTPISYVYNALKTLCVSHKPMWVQSKVKNVHYILSKPWEVDMENPAVKDEPYMELYRLWWESYHGAISRINGPIPDVLLLK</sequence>
<evidence type="ECO:0000313" key="2">
    <source>
        <dbReference type="Proteomes" id="UP000605846"/>
    </source>
</evidence>
<proteinExistence type="predicted"/>
<name>A0A8H7BY04_9FUNG</name>
<dbReference type="PANTHER" id="PTHR11183">
    <property type="entry name" value="GLYCOGENIN SUBFAMILY MEMBER"/>
    <property type="match status" value="1"/>
</dbReference>
<dbReference type="InterPro" id="IPR050587">
    <property type="entry name" value="GNT1/Glycosyltrans_8"/>
</dbReference>
<keyword evidence="2" id="KW-1185">Reference proteome</keyword>
<dbReference type="Gene3D" id="3.90.550.10">
    <property type="entry name" value="Spore Coat Polysaccharide Biosynthesis Protein SpsA, Chain A"/>
    <property type="match status" value="1"/>
</dbReference>
<evidence type="ECO:0000313" key="1">
    <source>
        <dbReference type="EMBL" id="KAF7730826.1"/>
    </source>
</evidence>
<dbReference type="EMBL" id="JABAYA010000013">
    <property type="protein sequence ID" value="KAF7730826.1"/>
    <property type="molecule type" value="Genomic_DNA"/>
</dbReference>
<dbReference type="CDD" id="cd02537">
    <property type="entry name" value="GT8_Glycogenin"/>
    <property type="match status" value="1"/>
</dbReference>
<dbReference type="InterPro" id="IPR029044">
    <property type="entry name" value="Nucleotide-diphossugar_trans"/>
</dbReference>